<evidence type="ECO:0000256" key="4">
    <source>
        <dbReference type="ARBA" id="ARBA00022691"/>
    </source>
</evidence>
<dbReference type="SUPFAM" id="SSF140931">
    <property type="entry name" value="Fic-like"/>
    <property type="match status" value="1"/>
</dbReference>
<dbReference type="Proteomes" id="UP001642464">
    <property type="component" value="Unassembled WGS sequence"/>
</dbReference>
<dbReference type="Gene3D" id="1.20.1260.30">
    <property type="match status" value="1"/>
</dbReference>
<evidence type="ECO:0000313" key="10">
    <source>
        <dbReference type="Proteomes" id="UP001642464"/>
    </source>
</evidence>
<feature type="domain" description="Fido" evidence="8">
    <location>
        <begin position="641"/>
        <end position="787"/>
    </location>
</feature>
<dbReference type="Gene3D" id="3.40.50.150">
    <property type="entry name" value="Vaccinia Virus protein VP39"/>
    <property type="match status" value="1"/>
</dbReference>
<proteinExistence type="predicted"/>
<dbReference type="PRINTS" id="PR00507">
    <property type="entry name" value="N12N6MTFRASE"/>
</dbReference>
<dbReference type="Pfam" id="PF02661">
    <property type="entry name" value="Fic"/>
    <property type="match status" value="1"/>
</dbReference>
<evidence type="ECO:0000256" key="1">
    <source>
        <dbReference type="ARBA" id="ARBA00011900"/>
    </source>
</evidence>
<organism evidence="9 10">
    <name type="scientific">Durusdinium trenchii</name>
    <dbReference type="NCBI Taxonomy" id="1381693"/>
    <lineage>
        <taxon>Eukaryota</taxon>
        <taxon>Sar</taxon>
        <taxon>Alveolata</taxon>
        <taxon>Dinophyceae</taxon>
        <taxon>Suessiales</taxon>
        <taxon>Symbiodiniaceae</taxon>
        <taxon>Durusdinium</taxon>
    </lineage>
</organism>
<evidence type="ECO:0000256" key="5">
    <source>
        <dbReference type="ARBA" id="ARBA00022747"/>
    </source>
</evidence>
<evidence type="ECO:0000256" key="2">
    <source>
        <dbReference type="ARBA" id="ARBA00022603"/>
    </source>
</evidence>
<dbReference type="Gene3D" id="1.10.3290.10">
    <property type="entry name" value="Fido-like domain"/>
    <property type="match status" value="1"/>
</dbReference>
<dbReference type="Pfam" id="PF02384">
    <property type="entry name" value="N6_Mtase"/>
    <property type="match status" value="1"/>
</dbReference>
<comment type="catalytic activity">
    <reaction evidence="6">
        <text>a 2'-deoxyadenosine in DNA + S-adenosyl-L-methionine = an N(6)-methyl-2'-deoxyadenosine in DNA + S-adenosyl-L-homocysteine + H(+)</text>
        <dbReference type="Rhea" id="RHEA:15197"/>
        <dbReference type="Rhea" id="RHEA-COMP:12418"/>
        <dbReference type="Rhea" id="RHEA-COMP:12419"/>
        <dbReference type="ChEBI" id="CHEBI:15378"/>
        <dbReference type="ChEBI" id="CHEBI:57856"/>
        <dbReference type="ChEBI" id="CHEBI:59789"/>
        <dbReference type="ChEBI" id="CHEBI:90615"/>
        <dbReference type="ChEBI" id="CHEBI:90616"/>
        <dbReference type="EC" id="2.1.1.72"/>
    </reaction>
</comment>
<dbReference type="Pfam" id="PF13784">
    <property type="entry name" value="Fic_N"/>
    <property type="match status" value="1"/>
</dbReference>
<keyword evidence="2" id="KW-0489">Methyltransferase</keyword>
<dbReference type="EMBL" id="CAXAMM010015891">
    <property type="protein sequence ID" value="CAK9037466.1"/>
    <property type="molecule type" value="Genomic_DNA"/>
</dbReference>
<dbReference type="InterPro" id="IPR052916">
    <property type="entry name" value="Type-I_RE_MTase_Subunit"/>
</dbReference>
<keyword evidence="3" id="KW-0808">Transferase</keyword>
<dbReference type="InterPro" id="IPR025758">
    <property type="entry name" value="Fic/DOC_N"/>
</dbReference>
<dbReference type="PROSITE" id="PS00092">
    <property type="entry name" value="N6_MTASE"/>
    <property type="match status" value="1"/>
</dbReference>
<keyword evidence="10" id="KW-1185">Reference proteome</keyword>
<dbReference type="InterPro" id="IPR029063">
    <property type="entry name" value="SAM-dependent_MTases_sf"/>
</dbReference>
<evidence type="ECO:0000259" key="8">
    <source>
        <dbReference type="PROSITE" id="PS51459"/>
    </source>
</evidence>
<dbReference type="InterPro" id="IPR048770">
    <property type="entry name" value="SoFic-like_C"/>
</dbReference>
<dbReference type="InterPro" id="IPR038333">
    <property type="entry name" value="T1MK-like_N_sf"/>
</dbReference>
<gene>
    <name evidence="9" type="ORF">SCF082_LOCUS22169</name>
</gene>
<sequence length="888" mass="98751">MAKKAAKKKSSKTKDSKAAKANGGANLGFEQTLWAAADKLRNNMDAAEYKHVVLGLIFLKYISDAFAELHEKLLAQQGEGADPEDPDEYRAENCFWVPSAARWAALQDAAKDPNIGKLVDDAMDAIETDNPRLKGVLPKNYARPALDKQRLGELIDLVGTIGLGDKENRSLDILGRVYEYFLSQFASAEGKKGGQFYTPRSVVGVLVEMLSPYKGRVFDPCCGSGGMFVQSEKFVEAHGGRIGDISIYGQESNPTTWRLAQMNLAIRGIEAHLGPHHADTFKSDQHKDLKADYVLANPPFNDSDWGGDALAEDVRWQYGTPPKGNANFAWVQHFVHHLAPTGTAGFVLANGSMSSNQSGEGTIRQNLVEADLVDCMVALPGQLFYSTQIPVCLWFLIRSKKASRKRQSSTTERPERDRQGETLFIDARKLGTLVDRVHRELSDDDIATIADTYHAWKSKPGTFRTPNSELRNYEDIPGFCKSATLEEIKSHGYVLTPGRYVGAAEVEEDDEPFAEKMQRLTSELSGQFAESAKLEAAIKSNLEGLGAIESHAVLKKCIAANRALAELKGAGNLIPNQAILINAIPLQEAKLSSEIENIVTTQDELFRATIDEASADRKTKEVLRYRTALNHGANGVHAEGLTVDLLVDVCGTIRDTDVSIRDQEPIVIGNRQTGEVIYTPPRGRELLRRLLANLVAFLDDKSSDGLDDLVKMSIAHYQFEAIHPFDDGNGRTGRILNALYLIDRHLLSIPVLYLSRYIIEHKPDYYRLLRGVTEDQAWEPWLLFMLDGIAETSEWTTRQIQRIRKLFDETCDRCRDELPGRVYSKELIELIFVQPYCKIGFVVDAGIAKRKTASDYLQQLEGIGVLESEKIGREVVYRHPALLEVLTA</sequence>
<dbReference type="InterPro" id="IPR003356">
    <property type="entry name" value="DNA_methylase_A-5"/>
</dbReference>
<dbReference type="Pfam" id="PF12161">
    <property type="entry name" value="HsdM_N"/>
    <property type="match status" value="1"/>
</dbReference>
<dbReference type="InterPro" id="IPR003812">
    <property type="entry name" value="Fido"/>
</dbReference>
<dbReference type="InterPro" id="IPR036597">
    <property type="entry name" value="Fido-like_dom_sf"/>
</dbReference>
<dbReference type="PROSITE" id="PS51459">
    <property type="entry name" value="FIDO"/>
    <property type="match status" value="1"/>
</dbReference>
<evidence type="ECO:0000313" key="9">
    <source>
        <dbReference type="EMBL" id="CAK9037466.1"/>
    </source>
</evidence>
<name>A0ABP0LE78_9DINO</name>
<reference evidence="9 10" key="1">
    <citation type="submission" date="2024-02" db="EMBL/GenBank/DDBJ databases">
        <authorList>
            <person name="Chen Y."/>
            <person name="Shah S."/>
            <person name="Dougan E. K."/>
            <person name="Thang M."/>
            <person name="Chan C."/>
        </authorList>
    </citation>
    <scope>NUCLEOTIDE SEQUENCE [LARGE SCALE GENOMIC DNA]</scope>
</reference>
<keyword evidence="4" id="KW-0949">S-adenosyl-L-methionine</keyword>
<feature type="compositionally biased region" description="Basic residues" evidence="7">
    <location>
        <begin position="1"/>
        <end position="11"/>
    </location>
</feature>
<protein>
    <recommendedName>
        <fullName evidence="1">site-specific DNA-methyltransferase (adenine-specific)</fullName>
        <ecNumber evidence="1">2.1.1.72</ecNumber>
    </recommendedName>
</protein>
<accession>A0ABP0LE78</accession>
<comment type="caution">
    <text evidence="9">The sequence shown here is derived from an EMBL/GenBank/DDBJ whole genome shotgun (WGS) entry which is preliminary data.</text>
</comment>
<dbReference type="EC" id="2.1.1.72" evidence="1"/>
<feature type="region of interest" description="Disordered" evidence="7">
    <location>
        <begin position="1"/>
        <end position="21"/>
    </location>
</feature>
<keyword evidence="5" id="KW-0680">Restriction system</keyword>
<dbReference type="SUPFAM" id="SSF53335">
    <property type="entry name" value="S-adenosyl-L-methionine-dependent methyltransferases"/>
    <property type="match status" value="1"/>
</dbReference>
<dbReference type="PANTHER" id="PTHR42998:SF1">
    <property type="entry name" value="TYPE I RESTRICTION ENZYME HINDI METHYLASE SUBUNIT"/>
    <property type="match status" value="1"/>
</dbReference>
<dbReference type="InterPro" id="IPR022749">
    <property type="entry name" value="D12N6_MeTrfase_N"/>
</dbReference>
<evidence type="ECO:0000256" key="6">
    <source>
        <dbReference type="ARBA" id="ARBA00047942"/>
    </source>
</evidence>
<dbReference type="InterPro" id="IPR002052">
    <property type="entry name" value="DNA_methylase_N6_adenine_CS"/>
</dbReference>
<dbReference type="PANTHER" id="PTHR42998">
    <property type="entry name" value="TYPE I RESTRICTION ENZYME HINDVIIP M PROTEIN-RELATED"/>
    <property type="match status" value="1"/>
</dbReference>
<dbReference type="Pfam" id="PF21248">
    <property type="entry name" value="SoFic-like_C"/>
    <property type="match status" value="1"/>
</dbReference>
<evidence type="ECO:0000256" key="7">
    <source>
        <dbReference type="SAM" id="MobiDB-lite"/>
    </source>
</evidence>
<evidence type="ECO:0000256" key="3">
    <source>
        <dbReference type="ARBA" id="ARBA00022679"/>
    </source>
</evidence>